<keyword evidence="7" id="KW-1185">Reference proteome</keyword>
<protein>
    <submittedName>
        <fullName evidence="6">NADPH quinone reductase MdaB</fullName>
    </submittedName>
</protein>
<keyword evidence="2" id="KW-0285">Flavoprotein</keyword>
<comment type="caution">
    <text evidence="6">The sequence shown here is derived from an EMBL/GenBank/DDBJ whole genome shotgun (WGS) entry which is preliminary data.</text>
</comment>
<evidence type="ECO:0000313" key="6">
    <source>
        <dbReference type="EMBL" id="MUG32441.1"/>
    </source>
</evidence>
<evidence type="ECO:0000259" key="5">
    <source>
        <dbReference type="Pfam" id="PF02525"/>
    </source>
</evidence>
<accession>A0A844M0E7</accession>
<dbReference type="Proteomes" id="UP000442109">
    <property type="component" value="Unassembled WGS sequence"/>
</dbReference>
<dbReference type="Pfam" id="PF02525">
    <property type="entry name" value="Flavodoxin_2"/>
    <property type="match status" value="1"/>
</dbReference>
<gene>
    <name evidence="6" type="ORF">GB996_06490</name>
</gene>
<proteinExistence type="inferred from homology"/>
<dbReference type="PANTHER" id="PTHR46305">
    <property type="match status" value="1"/>
</dbReference>
<dbReference type="RefSeq" id="WP_011960435.1">
    <property type="nucleotide sequence ID" value="NZ_WFKQ01000004.1"/>
</dbReference>
<dbReference type="InterPro" id="IPR003680">
    <property type="entry name" value="Flavodoxin_fold"/>
</dbReference>
<comment type="cofactor">
    <cofactor evidence="1">
        <name>FAD</name>
        <dbReference type="ChEBI" id="CHEBI:57692"/>
    </cofactor>
</comment>
<feature type="domain" description="Flavodoxin-like fold" evidence="5">
    <location>
        <begin position="3"/>
        <end position="188"/>
    </location>
</feature>
<name>A0A844M0E7_9GAMM</name>
<comment type="similarity">
    <text evidence="4">Belongs to the oxidoreductase MdaB family.</text>
</comment>
<dbReference type="SUPFAM" id="SSF52218">
    <property type="entry name" value="Flavoproteins"/>
    <property type="match status" value="1"/>
</dbReference>
<dbReference type="Gene3D" id="3.40.50.360">
    <property type="match status" value="1"/>
</dbReference>
<evidence type="ECO:0000256" key="4">
    <source>
        <dbReference type="ARBA" id="ARBA00037981"/>
    </source>
</evidence>
<dbReference type="InterPro" id="IPR029039">
    <property type="entry name" value="Flavoprotein-like_sf"/>
</dbReference>
<sequence>MTNILILNGGKNFAHSHGKLNDTMTQAAKAHLLDLGHQVQVTHIDAGYEVEEEIQKWLWADVVIQQTPAWWMGVPWIVKKYIDEVFTLGHGRLYQSDGRTRQDPEKNYGSGGLLQGKQYMLSVTWNAPAIAFTDPKQFFEGAGVDGVYIATHKAYQFLGMTPLPTFMSNDVIKNPTIDRDIQDYQAHLTAVFAQ</sequence>
<dbReference type="EMBL" id="WFKQ01000004">
    <property type="protein sequence ID" value="MUG32441.1"/>
    <property type="molecule type" value="Genomic_DNA"/>
</dbReference>
<dbReference type="AlphaFoldDB" id="A0A844M0E7"/>
<dbReference type="OrthoDB" id="9798454at2"/>
<dbReference type="InterPro" id="IPR052397">
    <property type="entry name" value="NADPH-QR_MdaB"/>
</dbReference>
<keyword evidence="3" id="KW-0274">FAD</keyword>
<evidence type="ECO:0000313" key="7">
    <source>
        <dbReference type="Proteomes" id="UP000442109"/>
    </source>
</evidence>
<dbReference type="PANTHER" id="PTHR46305:SF3">
    <property type="entry name" value="NADPH:QUINONE OXIDOREDUCTASE MDAB"/>
    <property type="match status" value="1"/>
</dbReference>
<evidence type="ECO:0000256" key="3">
    <source>
        <dbReference type="ARBA" id="ARBA00022827"/>
    </source>
</evidence>
<organism evidence="6 7">
    <name type="scientific">Psychrobacter sanguinis</name>
    <dbReference type="NCBI Taxonomy" id="861445"/>
    <lineage>
        <taxon>Bacteria</taxon>
        <taxon>Pseudomonadati</taxon>
        <taxon>Pseudomonadota</taxon>
        <taxon>Gammaproteobacteria</taxon>
        <taxon>Moraxellales</taxon>
        <taxon>Moraxellaceae</taxon>
        <taxon>Psychrobacter</taxon>
    </lineage>
</organism>
<reference evidence="6 7" key="1">
    <citation type="journal article" date="2019" name="PLoS ONE">
        <title>Pup mortality in New Zealand sea lions (Phocarctos hookeri) at Enderby Island, Auckland Islands, 2013-18.</title>
        <authorList>
            <person name="Michael S.A."/>
            <person name="Hayman D.T.S."/>
            <person name="Gray R."/>
            <person name="Zhang J."/>
            <person name="Rogers L."/>
            <person name="Roe W.D."/>
        </authorList>
    </citation>
    <scope>NUCLEOTIDE SEQUENCE [LARGE SCALE GENOMIC DNA]</scope>
    <source>
        <strain evidence="6 7">SM868</strain>
    </source>
</reference>
<evidence type="ECO:0000256" key="1">
    <source>
        <dbReference type="ARBA" id="ARBA00001974"/>
    </source>
</evidence>
<evidence type="ECO:0000256" key="2">
    <source>
        <dbReference type="ARBA" id="ARBA00022630"/>
    </source>
</evidence>